<evidence type="ECO:0000313" key="6">
    <source>
        <dbReference type="EMBL" id="MEX6686265.1"/>
    </source>
</evidence>
<keyword evidence="7" id="KW-1185">Reference proteome</keyword>
<accession>A0ABV3Z9V6</accession>
<keyword evidence="4" id="KW-0904">Protein phosphatase</keyword>
<keyword evidence="3 6" id="KW-0378">Hydrolase</keyword>
<feature type="domain" description="Phosphotyrosine protein phosphatase I" evidence="5">
    <location>
        <begin position="1"/>
        <end position="149"/>
    </location>
</feature>
<dbReference type="Gene3D" id="3.40.50.2300">
    <property type="match status" value="1"/>
</dbReference>
<dbReference type="GO" id="GO:0004725">
    <property type="term" value="F:protein tyrosine phosphatase activity"/>
    <property type="evidence" value="ECO:0007669"/>
    <property type="project" value="UniProtKB-EC"/>
</dbReference>
<proteinExistence type="inferred from homology"/>
<evidence type="ECO:0000256" key="3">
    <source>
        <dbReference type="ARBA" id="ARBA00022801"/>
    </source>
</evidence>
<evidence type="ECO:0000313" key="7">
    <source>
        <dbReference type="Proteomes" id="UP001560573"/>
    </source>
</evidence>
<protein>
    <recommendedName>
        <fullName evidence="2">protein-tyrosine-phosphatase</fullName>
        <ecNumber evidence="2">3.1.3.48</ecNumber>
    </recommendedName>
</protein>
<dbReference type="InterPro" id="IPR023485">
    <property type="entry name" value="Ptyr_pPase"/>
</dbReference>
<dbReference type="SUPFAM" id="SSF52788">
    <property type="entry name" value="Phosphotyrosine protein phosphatases I"/>
    <property type="match status" value="1"/>
</dbReference>
<dbReference type="EMBL" id="JAULBC010000001">
    <property type="protein sequence ID" value="MEX6686265.1"/>
    <property type="molecule type" value="Genomic_DNA"/>
</dbReference>
<comment type="similarity">
    <text evidence="1">Belongs to the low molecular weight phosphotyrosine protein phosphatase family.</text>
</comment>
<dbReference type="PANTHER" id="PTHR11717">
    <property type="entry name" value="LOW MOLECULAR WEIGHT PROTEIN TYROSINE PHOSPHATASE"/>
    <property type="match status" value="1"/>
</dbReference>
<name>A0ABV3Z9V6_9BACT</name>
<dbReference type="PRINTS" id="PR00719">
    <property type="entry name" value="LMWPTPASE"/>
</dbReference>
<dbReference type="InterPro" id="IPR050438">
    <property type="entry name" value="LMW_PTPase"/>
</dbReference>
<evidence type="ECO:0000256" key="2">
    <source>
        <dbReference type="ARBA" id="ARBA00013064"/>
    </source>
</evidence>
<dbReference type="SMART" id="SM00226">
    <property type="entry name" value="LMWPc"/>
    <property type="match status" value="1"/>
</dbReference>
<dbReference type="InterPro" id="IPR036196">
    <property type="entry name" value="Ptyr_pPase_sf"/>
</dbReference>
<sequence>MKILMVCLGNICRSPLAEGILQDKVEKYHLKWLVDSAGTSNYHIGEPPHHLSQKVAVLNNIDISGQCGRQFKKEDIKNFDKIYVMDSENYTDVKRISKDFWNEKKVDLILNELYPGENRSVPDPWYGGEDGFHKVFDMLDQACEQIIAKYRE</sequence>
<dbReference type="CDD" id="cd16343">
    <property type="entry name" value="LMWPTP"/>
    <property type="match status" value="1"/>
</dbReference>
<gene>
    <name evidence="6" type="ORF">QTN47_02100</name>
</gene>
<dbReference type="Proteomes" id="UP001560573">
    <property type="component" value="Unassembled WGS sequence"/>
</dbReference>
<dbReference type="EC" id="3.1.3.48" evidence="2"/>
<comment type="caution">
    <text evidence="6">The sequence shown here is derived from an EMBL/GenBank/DDBJ whole genome shotgun (WGS) entry which is preliminary data.</text>
</comment>
<organism evidence="6 7">
    <name type="scientific">Danxiaibacter flavus</name>
    <dbReference type="NCBI Taxonomy" id="3049108"/>
    <lineage>
        <taxon>Bacteria</taxon>
        <taxon>Pseudomonadati</taxon>
        <taxon>Bacteroidota</taxon>
        <taxon>Chitinophagia</taxon>
        <taxon>Chitinophagales</taxon>
        <taxon>Chitinophagaceae</taxon>
        <taxon>Danxiaibacter</taxon>
    </lineage>
</organism>
<reference evidence="6 7" key="1">
    <citation type="submission" date="2023-07" db="EMBL/GenBank/DDBJ databases">
        <authorList>
            <person name="Lian W.-H."/>
        </authorList>
    </citation>
    <scope>NUCLEOTIDE SEQUENCE [LARGE SCALE GENOMIC DNA]</scope>
    <source>
        <strain evidence="6 7">SYSU DXS3180</strain>
    </source>
</reference>
<dbReference type="PANTHER" id="PTHR11717:SF7">
    <property type="entry name" value="LOW MOLECULAR WEIGHT PHOSPHOTYROSINE PROTEIN PHOSPHATASE"/>
    <property type="match status" value="1"/>
</dbReference>
<evidence type="ECO:0000259" key="5">
    <source>
        <dbReference type="SMART" id="SM00226"/>
    </source>
</evidence>
<evidence type="ECO:0000256" key="4">
    <source>
        <dbReference type="ARBA" id="ARBA00022912"/>
    </source>
</evidence>
<dbReference type="InterPro" id="IPR017867">
    <property type="entry name" value="Tyr_phospatase_low_mol_wt"/>
</dbReference>
<dbReference type="Pfam" id="PF01451">
    <property type="entry name" value="LMWPc"/>
    <property type="match status" value="1"/>
</dbReference>
<evidence type="ECO:0000256" key="1">
    <source>
        <dbReference type="ARBA" id="ARBA00011063"/>
    </source>
</evidence>
<dbReference type="RefSeq" id="WP_369327657.1">
    <property type="nucleotide sequence ID" value="NZ_JAULBC010000001.1"/>
</dbReference>